<dbReference type="VEuPathDB" id="FungiDB:RhiirFUN_018339"/>
<protein>
    <submittedName>
        <fullName evidence="1">Uncharacterized protein</fullName>
    </submittedName>
</protein>
<name>A0A2N1NGX9_9GLOM</name>
<proteinExistence type="predicted"/>
<evidence type="ECO:0000313" key="1">
    <source>
        <dbReference type="EMBL" id="PKK73084.1"/>
    </source>
</evidence>
<evidence type="ECO:0000313" key="2">
    <source>
        <dbReference type="Proteomes" id="UP000233469"/>
    </source>
</evidence>
<comment type="caution">
    <text evidence="1">The sequence shown here is derived from an EMBL/GenBank/DDBJ whole genome shotgun (WGS) entry which is preliminary data.</text>
</comment>
<reference evidence="1 2" key="1">
    <citation type="submission" date="2016-04" db="EMBL/GenBank/DDBJ databases">
        <title>Genome analyses suggest a sexual origin of heterokaryosis in a supposedly ancient asexual fungus.</title>
        <authorList>
            <person name="Ropars J."/>
            <person name="Sedzielewska K."/>
            <person name="Noel J."/>
            <person name="Charron P."/>
            <person name="Farinelli L."/>
            <person name="Marton T."/>
            <person name="Kruger M."/>
            <person name="Pelin A."/>
            <person name="Brachmann A."/>
            <person name="Corradi N."/>
        </authorList>
    </citation>
    <scope>NUCLEOTIDE SEQUENCE [LARGE SCALE GENOMIC DNA]</scope>
    <source>
        <strain evidence="1 2">C2</strain>
    </source>
</reference>
<dbReference type="VEuPathDB" id="FungiDB:FUN_000945"/>
<dbReference type="AlphaFoldDB" id="A0A2N1NGX9"/>
<accession>A0A2N1NGX9</accession>
<gene>
    <name evidence="1" type="ORF">RhiirC2_776428</name>
</gene>
<reference evidence="1 2" key="2">
    <citation type="submission" date="2017-10" db="EMBL/GenBank/DDBJ databases">
        <title>Extensive intraspecific genome diversity in a model arbuscular mycorrhizal fungus.</title>
        <authorList>
            <person name="Chen E.C.H."/>
            <person name="Morin E."/>
            <person name="Baudet D."/>
            <person name="Noel J."/>
            <person name="Ndikumana S."/>
            <person name="Charron P."/>
            <person name="St-Onge C."/>
            <person name="Giorgi J."/>
            <person name="Grigoriev I.V."/>
            <person name="Roux C."/>
            <person name="Martin F.M."/>
            <person name="Corradi N."/>
        </authorList>
    </citation>
    <scope>NUCLEOTIDE SEQUENCE [LARGE SCALE GENOMIC DNA]</scope>
    <source>
        <strain evidence="1 2">C2</strain>
    </source>
</reference>
<sequence>MKFILSPEPNKIRLVSYLASRNRQIEESPKLNIPTKSPFQKFSLINIVRHTFEKVVTSFAYRYFLEVEGRDLAFINHEIDLPDRLHKWFLDVKVTLFLDKRLVQYSTEILVLELSQSPNSNGINLHLEIWINMVINNTLTYNSPIEIPYYSSGLFKEALCVKENVGSTIGDDKMEAQGYATKLKGESKMERNNKSKIKREVKKINL</sequence>
<dbReference type="Proteomes" id="UP000233469">
    <property type="component" value="Unassembled WGS sequence"/>
</dbReference>
<organism evidence="1 2">
    <name type="scientific">Rhizophagus irregularis</name>
    <dbReference type="NCBI Taxonomy" id="588596"/>
    <lineage>
        <taxon>Eukaryota</taxon>
        <taxon>Fungi</taxon>
        <taxon>Fungi incertae sedis</taxon>
        <taxon>Mucoromycota</taxon>
        <taxon>Glomeromycotina</taxon>
        <taxon>Glomeromycetes</taxon>
        <taxon>Glomerales</taxon>
        <taxon>Glomeraceae</taxon>
        <taxon>Rhizophagus</taxon>
    </lineage>
</organism>
<dbReference type="EMBL" id="LLXL01000395">
    <property type="protein sequence ID" value="PKK73084.1"/>
    <property type="molecule type" value="Genomic_DNA"/>
</dbReference>